<keyword evidence="3" id="KW-1185">Reference proteome</keyword>
<dbReference type="Proteomes" id="UP000799438">
    <property type="component" value="Unassembled WGS sequence"/>
</dbReference>
<accession>A0A6A6BDL6</accession>
<dbReference type="EMBL" id="ML995485">
    <property type="protein sequence ID" value="KAF2142146.1"/>
    <property type="molecule type" value="Genomic_DNA"/>
</dbReference>
<evidence type="ECO:0000256" key="1">
    <source>
        <dbReference type="SAM" id="MobiDB-lite"/>
    </source>
</evidence>
<organism evidence="2 3">
    <name type="scientific">Aplosporella prunicola CBS 121167</name>
    <dbReference type="NCBI Taxonomy" id="1176127"/>
    <lineage>
        <taxon>Eukaryota</taxon>
        <taxon>Fungi</taxon>
        <taxon>Dikarya</taxon>
        <taxon>Ascomycota</taxon>
        <taxon>Pezizomycotina</taxon>
        <taxon>Dothideomycetes</taxon>
        <taxon>Dothideomycetes incertae sedis</taxon>
        <taxon>Botryosphaeriales</taxon>
        <taxon>Aplosporellaceae</taxon>
        <taxon>Aplosporella</taxon>
    </lineage>
</organism>
<dbReference type="GeneID" id="54296613"/>
<name>A0A6A6BDL6_9PEZI</name>
<proteinExistence type="predicted"/>
<protein>
    <submittedName>
        <fullName evidence="2">Uncharacterized protein</fullName>
    </submittedName>
</protein>
<feature type="region of interest" description="Disordered" evidence="1">
    <location>
        <begin position="179"/>
        <end position="208"/>
    </location>
</feature>
<reference evidence="2" key="1">
    <citation type="journal article" date="2020" name="Stud. Mycol.">
        <title>101 Dothideomycetes genomes: a test case for predicting lifestyles and emergence of pathogens.</title>
        <authorList>
            <person name="Haridas S."/>
            <person name="Albert R."/>
            <person name="Binder M."/>
            <person name="Bloem J."/>
            <person name="Labutti K."/>
            <person name="Salamov A."/>
            <person name="Andreopoulos B."/>
            <person name="Baker S."/>
            <person name="Barry K."/>
            <person name="Bills G."/>
            <person name="Bluhm B."/>
            <person name="Cannon C."/>
            <person name="Castanera R."/>
            <person name="Culley D."/>
            <person name="Daum C."/>
            <person name="Ezra D."/>
            <person name="Gonzalez J."/>
            <person name="Henrissat B."/>
            <person name="Kuo A."/>
            <person name="Liang C."/>
            <person name="Lipzen A."/>
            <person name="Lutzoni F."/>
            <person name="Magnuson J."/>
            <person name="Mondo S."/>
            <person name="Nolan M."/>
            <person name="Ohm R."/>
            <person name="Pangilinan J."/>
            <person name="Park H.-J."/>
            <person name="Ramirez L."/>
            <person name="Alfaro M."/>
            <person name="Sun H."/>
            <person name="Tritt A."/>
            <person name="Yoshinaga Y."/>
            <person name="Zwiers L.-H."/>
            <person name="Turgeon B."/>
            <person name="Goodwin S."/>
            <person name="Spatafora J."/>
            <person name="Crous P."/>
            <person name="Grigoriev I."/>
        </authorList>
    </citation>
    <scope>NUCLEOTIDE SEQUENCE</scope>
    <source>
        <strain evidence="2">CBS 121167</strain>
    </source>
</reference>
<evidence type="ECO:0000313" key="2">
    <source>
        <dbReference type="EMBL" id="KAF2142146.1"/>
    </source>
</evidence>
<dbReference type="RefSeq" id="XP_033397858.1">
    <property type="nucleotide sequence ID" value="XM_033539117.1"/>
</dbReference>
<gene>
    <name evidence="2" type="ORF">K452DRAFT_27292</name>
</gene>
<sequence>MASPLFLSIMKQPDKYSDYCVSQQVQEAHFICCKCGTASSLSPQRTLDHDEISCSKCRNFICFKCEIKTRLIRPTQLLLHRTTAKSRQDTRWGFFCCQCGSVEEVLPSTPWPLIDPTDKELYINYENTQCSYCEHFCYDRCLRFTAARDPWTHYEHQKSVGSKQRKANFLFRAAETRSKITAASPSSPLAAPPMTPAQPQSNSPETWRPQCGRDIAIVFRNISSRYPDEDHRTKKFFASVGRCPVTSNISALDLDTWSGSKQAVSKAWA</sequence>
<dbReference type="AlphaFoldDB" id="A0A6A6BDL6"/>
<evidence type="ECO:0000313" key="3">
    <source>
        <dbReference type="Proteomes" id="UP000799438"/>
    </source>
</evidence>